<feature type="domain" description="Maestro-like HEAT-repeats" evidence="3">
    <location>
        <begin position="943"/>
        <end position="1172"/>
    </location>
</feature>
<dbReference type="Gene3D" id="1.25.10.10">
    <property type="entry name" value="Leucine-rich Repeat Variant"/>
    <property type="match status" value="3"/>
</dbReference>
<dbReference type="InterPro" id="IPR055408">
    <property type="entry name" value="HEAT_MROH2B-like"/>
</dbReference>
<evidence type="ECO:0000259" key="5">
    <source>
        <dbReference type="Pfam" id="PF23221"/>
    </source>
</evidence>
<dbReference type="InterPro" id="IPR011989">
    <property type="entry name" value="ARM-like"/>
</dbReference>
<dbReference type="InterPro" id="IPR048465">
    <property type="entry name" value="Maestro-like_HEAT"/>
</dbReference>
<dbReference type="PANTHER" id="PTHR23120:SF0">
    <property type="entry name" value="MAESTRO HEAT-LIKE REPEAT FAMILY MEMBER 1"/>
    <property type="match status" value="1"/>
</dbReference>
<dbReference type="GO" id="GO:0005737">
    <property type="term" value="C:cytoplasm"/>
    <property type="evidence" value="ECO:0007669"/>
    <property type="project" value="TreeGrafter"/>
</dbReference>
<dbReference type="PANTHER" id="PTHR23120">
    <property type="entry name" value="MAESTRO-RELATED HEAT DOMAIN-CONTAINING"/>
    <property type="match status" value="1"/>
</dbReference>
<dbReference type="Pfam" id="PF21047">
    <property type="entry name" value="HEAT_Maestro"/>
    <property type="match status" value="1"/>
</dbReference>
<feature type="domain" description="MROH2B-like N-terminal HEAT-repeats" evidence="5">
    <location>
        <begin position="38"/>
        <end position="257"/>
    </location>
</feature>
<feature type="domain" description="MROH2B-like HEAT-repeats" evidence="4">
    <location>
        <begin position="260"/>
        <end position="875"/>
    </location>
</feature>
<keyword evidence="1" id="KW-0677">Repeat</keyword>
<dbReference type="InterPro" id="IPR021133">
    <property type="entry name" value="HEAT_type_2"/>
</dbReference>
<evidence type="ECO:0000259" key="4">
    <source>
        <dbReference type="Pfam" id="PF23210"/>
    </source>
</evidence>
<sequence>MNNNQKSAETQLQVAIGTLLISVTDKSSVVVETVKNSLKKLSEKHPNQVLGSCCKFNARIPKPPPEHVASILNIMEAVCSDYIVDIDGDTIIEVINVCLCIMTENVNPQPLVEMPASEVLVALGREHYVQVMDSLLNKLSIGVIPHYMVPHTLGSLANANANGVVPYLKDIFIILVPLLPGLKSDILKQSFAYAFGNFCDALIEYISNNEKVPDPTISLDNYSVEIGMVYDVLFTTWLYNREPKVVETVLDALSPIFRVLNVDKVTQQTTKAIQVLLTLYKKNVNPYNITKCLESIIQKAATVNGTLLEPVLSNILNTIFDLVCISPDYAQPGLLKSHSEVLRCYECFALHFTDSTIDQLVQQLRNNNDKERVKSLIVLTHLISYSRDQSINRRYKDIVRQINETLNDNNVRVKKALVKIIVAFSIKNILLDKETNPNGPEKYMEFILKMCCQQVLPKNNDIDQQELQNIQKSADNTLYMLSTSVPELEQTLWDLLLKCFLGPGYDDALVIILRCLTHLASKKDRQQSCETAFVRCLSLLANPLPNFRGCFILNFLKNIKPFHVDSYKPVWDVKIPQLLKYLEQNYENFNTLEWQDLIFDFLNILLETTNDGAFNEVVVFKAKEQLEIYNNNNMRHVMNGELQTKQTEKQFLIKCLAVALCYLKDKETVVQTLDVILSNVKLTDYSDLHTCAEAVGICSRVHLQIVLDKLVSIRKEVLTKKTSKFLNFTFMKNQNHELGIERLRYTILYSYSEICNEAPAEKLLRVIESEILDYAMTELKNCKDFQMRKVCLRTIHSIADAMHPNRNSLHIRMNDRDNVMKMVSSQIHLHNGPEYIELFPLIIPAVTSLVRLPLPIESEERIRLLKVFFDNVFNASAIYCKINSENPDSYYGDLKLVPYVTRSFTEVNLLVQELLLQNLSPATLDEIVTLLEPWLGKKKPEQRLPAAETLRLVMQTYLDNMKFAFECPTSFGQTGFLLAKVVPRCTDPNKKIRKVATDCLCLILCIASRYDGHMRDHDKVLSNSLQHIHKQIDTDDPKLLYNLTSDLAQIICVNLPSFQLMHCIEGLSDALLDCESSSSNGSSVVLNVILKNKGSELQSHVSTVLEKLLKQLYTIQCPRTKSSTFRCVLNLAMHHSKTVCGILLSQPLPYDSIICECWAFISTDPTLVQDLLDQLKKCIKTTPIYEEQGEAIKVANCQPLQAICALHEILKNIHLKDICMQQFPELFSILLVCVASYIGTVSPAVKIGDKKDKQGMFFNRDAYKLSPTKVTVDTFRLFLMCCEFNKMATSVLFITNTDTFQDIHLFLEVIAALVENVCLEHPQSLSWLVASLGPYIRADLEPQRAVTAAFFTYLLRHRGDNEQTVLSENLLEMVLDVQGDASRTVRKLALQGLGYAAEHLSYDLISRHCNPILSALMNSLDYHNIGNESAVILEGMLSLSKLLSTMEGCKFSSFQVTAAVRIKPLLDQEDVNLRRASFRLLGDLTHSLNSEANLEAFREQIHGNLINLMLHLCDPDIYVVKACKYTLRKIGPYLDSPNVNSMIQEHLIDEANLHFTDFIRDFIKIMADELQDLFPLLLMTCLSHFKSQWPEIKGNAALIAGLLFSLLILENKSKVSIDTVCDRLIRLLTDENEDVRIKTVEAISYLFLD</sequence>
<dbReference type="SUPFAM" id="SSF48371">
    <property type="entry name" value="ARM repeat"/>
    <property type="match status" value="3"/>
</dbReference>
<keyword evidence="8" id="KW-1185">Reference proteome</keyword>
<dbReference type="EMBL" id="OU896713">
    <property type="protein sequence ID" value="CAG9823673.1"/>
    <property type="molecule type" value="Genomic_DNA"/>
</dbReference>
<evidence type="ECO:0000259" key="3">
    <source>
        <dbReference type="Pfam" id="PF21047"/>
    </source>
</evidence>
<gene>
    <name evidence="7" type="ORF">PHAECO_LOCUS10992</name>
</gene>
<dbReference type="InterPro" id="IPR045206">
    <property type="entry name" value="Maestro_heat-like_prot"/>
</dbReference>
<evidence type="ECO:0000313" key="7">
    <source>
        <dbReference type="EMBL" id="CAG9823673.1"/>
    </source>
</evidence>
<evidence type="ECO:0000256" key="1">
    <source>
        <dbReference type="ARBA" id="ARBA00022737"/>
    </source>
</evidence>
<name>A0A9N9SNF0_PHACE</name>
<dbReference type="Proteomes" id="UP001153737">
    <property type="component" value="Chromosome 7"/>
</dbReference>
<evidence type="ECO:0008006" key="9">
    <source>
        <dbReference type="Google" id="ProtNLM"/>
    </source>
</evidence>
<dbReference type="InterPro" id="IPR016024">
    <property type="entry name" value="ARM-type_fold"/>
</dbReference>
<evidence type="ECO:0000256" key="2">
    <source>
        <dbReference type="PROSITE-ProRule" id="PRU00103"/>
    </source>
</evidence>
<feature type="repeat" description="HEAT" evidence="2">
    <location>
        <begin position="1370"/>
        <end position="1408"/>
    </location>
</feature>
<dbReference type="Pfam" id="PF23221">
    <property type="entry name" value="HEAT_MROH2B_1st"/>
    <property type="match status" value="1"/>
</dbReference>
<dbReference type="PROSITE" id="PS50077">
    <property type="entry name" value="HEAT_REPEAT"/>
    <property type="match status" value="1"/>
</dbReference>
<reference evidence="7" key="1">
    <citation type="submission" date="2022-01" db="EMBL/GenBank/DDBJ databases">
        <authorList>
            <person name="King R."/>
        </authorList>
    </citation>
    <scope>NUCLEOTIDE SEQUENCE</scope>
</reference>
<evidence type="ECO:0000259" key="6">
    <source>
        <dbReference type="Pfam" id="PF23227"/>
    </source>
</evidence>
<dbReference type="OrthoDB" id="1884734at2759"/>
<organism evidence="7 8">
    <name type="scientific">Phaedon cochleariae</name>
    <name type="common">Mustard beetle</name>
    <dbReference type="NCBI Taxonomy" id="80249"/>
    <lineage>
        <taxon>Eukaryota</taxon>
        <taxon>Metazoa</taxon>
        <taxon>Ecdysozoa</taxon>
        <taxon>Arthropoda</taxon>
        <taxon>Hexapoda</taxon>
        <taxon>Insecta</taxon>
        <taxon>Pterygota</taxon>
        <taxon>Neoptera</taxon>
        <taxon>Endopterygota</taxon>
        <taxon>Coleoptera</taxon>
        <taxon>Polyphaga</taxon>
        <taxon>Cucujiformia</taxon>
        <taxon>Chrysomeloidea</taxon>
        <taxon>Chrysomelidae</taxon>
        <taxon>Chrysomelinae</taxon>
        <taxon>Chrysomelini</taxon>
        <taxon>Phaedon</taxon>
    </lineage>
</organism>
<feature type="domain" description="Maestro/Maestro-like HEAT-repeats" evidence="6">
    <location>
        <begin position="1370"/>
        <end position="1646"/>
    </location>
</feature>
<dbReference type="Pfam" id="PF23227">
    <property type="entry name" value="HEAT_MROH2B_C"/>
    <property type="match status" value="1"/>
</dbReference>
<evidence type="ECO:0000313" key="8">
    <source>
        <dbReference type="Proteomes" id="UP001153737"/>
    </source>
</evidence>
<dbReference type="Pfam" id="PF23210">
    <property type="entry name" value="HEAT_Maestro_2"/>
    <property type="match status" value="1"/>
</dbReference>
<accession>A0A9N9SNF0</accession>
<dbReference type="InterPro" id="IPR055406">
    <property type="entry name" value="HEAT_Maestro"/>
</dbReference>
<protein>
    <recommendedName>
        <fullName evidence="9">Maestro heat-like repeat-containing protein family member 1</fullName>
    </recommendedName>
</protein>
<dbReference type="InterPro" id="IPR056282">
    <property type="entry name" value="MROH2B-like_N_HEAT"/>
</dbReference>
<reference evidence="7" key="2">
    <citation type="submission" date="2022-10" db="EMBL/GenBank/DDBJ databases">
        <authorList>
            <consortium name="ENA_rothamsted_submissions"/>
            <consortium name="culmorum"/>
            <person name="King R."/>
        </authorList>
    </citation>
    <scope>NUCLEOTIDE SEQUENCE</scope>
</reference>
<proteinExistence type="predicted"/>